<dbReference type="PRINTS" id="PR01023">
    <property type="entry name" value="NAFLGMOTY"/>
</dbReference>
<dbReference type="PRINTS" id="PR01021">
    <property type="entry name" value="OMPADOMAIN"/>
</dbReference>
<gene>
    <name evidence="9" type="ORF">F8C67_01325</name>
</gene>
<dbReference type="Pfam" id="PF00691">
    <property type="entry name" value="OmpA"/>
    <property type="match status" value="1"/>
</dbReference>
<feature type="domain" description="OmpA-like" evidence="8">
    <location>
        <begin position="512"/>
        <end position="628"/>
    </location>
</feature>
<dbReference type="InterPro" id="IPR011659">
    <property type="entry name" value="WD40"/>
</dbReference>
<dbReference type="SMART" id="SM00028">
    <property type="entry name" value="TPR"/>
    <property type="match status" value="2"/>
</dbReference>
<dbReference type="InterPro" id="IPR050330">
    <property type="entry name" value="Bact_OuterMem_StrucFunc"/>
</dbReference>
<dbReference type="SUPFAM" id="SSF103088">
    <property type="entry name" value="OmpA-like"/>
    <property type="match status" value="1"/>
</dbReference>
<feature type="signal peptide" evidence="7">
    <location>
        <begin position="1"/>
        <end position="19"/>
    </location>
</feature>
<dbReference type="PROSITE" id="PS50005">
    <property type="entry name" value="TPR"/>
    <property type="match status" value="1"/>
</dbReference>
<dbReference type="InterPro" id="IPR006664">
    <property type="entry name" value="OMP_bac"/>
</dbReference>
<keyword evidence="3" id="KW-0998">Cell outer membrane</keyword>
<dbReference type="Gene3D" id="2.120.10.30">
    <property type="entry name" value="TolB, C-terminal domain"/>
    <property type="match status" value="1"/>
</dbReference>
<comment type="caution">
    <text evidence="9">The sequence shown here is derived from an EMBL/GenBank/DDBJ whole genome shotgun (WGS) entry which is preliminary data.</text>
</comment>
<keyword evidence="7" id="KW-0732">Signal</keyword>
<comment type="subcellular location">
    <subcellularLocation>
        <location evidence="1">Cell outer membrane</location>
    </subcellularLocation>
</comment>
<dbReference type="Pfam" id="PF13432">
    <property type="entry name" value="TPR_16"/>
    <property type="match status" value="1"/>
</dbReference>
<dbReference type="SUPFAM" id="SSF82171">
    <property type="entry name" value="DPP6 N-terminal domain-like"/>
    <property type="match status" value="1"/>
</dbReference>
<dbReference type="RefSeq" id="WP_151665983.1">
    <property type="nucleotide sequence ID" value="NZ_WBVO01000001.1"/>
</dbReference>
<keyword evidence="2 5" id="KW-0472">Membrane</keyword>
<dbReference type="InterPro" id="IPR019734">
    <property type="entry name" value="TPR_rpt"/>
</dbReference>
<reference evidence="9 10" key="1">
    <citation type="submission" date="2019-09" db="EMBL/GenBank/DDBJ databases">
        <title>Genomes of family Cryomorphaceae.</title>
        <authorList>
            <person name="Bowman J.P."/>
        </authorList>
    </citation>
    <scope>NUCLEOTIDE SEQUENCE [LARGE SCALE GENOMIC DNA]</scope>
    <source>
        <strain evidence="9 10">LMG 25704</strain>
    </source>
</reference>
<evidence type="ECO:0000256" key="1">
    <source>
        <dbReference type="ARBA" id="ARBA00004442"/>
    </source>
</evidence>
<dbReference type="InterPro" id="IPR011042">
    <property type="entry name" value="6-blade_b-propeller_TolB-like"/>
</dbReference>
<evidence type="ECO:0000256" key="5">
    <source>
        <dbReference type="PROSITE-ProRule" id="PRU00473"/>
    </source>
</evidence>
<name>A0A6N6RLF5_9FLAO</name>
<evidence type="ECO:0000313" key="10">
    <source>
        <dbReference type="Proteomes" id="UP000468650"/>
    </source>
</evidence>
<dbReference type="AlphaFoldDB" id="A0A6N6RLF5"/>
<dbReference type="OrthoDB" id="9809364at2"/>
<dbReference type="Proteomes" id="UP000468650">
    <property type="component" value="Unassembled WGS sequence"/>
</dbReference>
<dbReference type="GO" id="GO:0009279">
    <property type="term" value="C:cell outer membrane"/>
    <property type="evidence" value="ECO:0007669"/>
    <property type="project" value="UniProtKB-SubCell"/>
</dbReference>
<dbReference type="InterPro" id="IPR006665">
    <property type="entry name" value="OmpA-like"/>
</dbReference>
<dbReference type="CDD" id="cd07185">
    <property type="entry name" value="OmpA_C-like"/>
    <property type="match status" value="1"/>
</dbReference>
<dbReference type="Gene3D" id="1.25.40.10">
    <property type="entry name" value="Tetratricopeptide repeat domain"/>
    <property type="match status" value="1"/>
</dbReference>
<evidence type="ECO:0000259" key="8">
    <source>
        <dbReference type="PROSITE" id="PS51123"/>
    </source>
</evidence>
<dbReference type="PANTHER" id="PTHR30329">
    <property type="entry name" value="STATOR ELEMENT OF FLAGELLAR MOTOR COMPLEX"/>
    <property type="match status" value="1"/>
</dbReference>
<evidence type="ECO:0000256" key="7">
    <source>
        <dbReference type="SAM" id="SignalP"/>
    </source>
</evidence>
<accession>A0A6N6RLF5</accession>
<dbReference type="EMBL" id="WBVO01000001">
    <property type="protein sequence ID" value="KAB2814403.1"/>
    <property type="molecule type" value="Genomic_DNA"/>
</dbReference>
<proteinExistence type="predicted"/>
<dbReference type="PROSITE" id="PS51123">
    <property type="entry name" value="OMPA_2"/>
    <property type="match status" value="1"/>
</dbReference>
<evidence type="ECO:0000313" key="9">
    <source>
        <dbReference type="EMBL" id="KAB2814403.1"/>
    </source>
</evidence>
<dbReference type="SUPFAM" id="SSF48452">
    <property type="entry name" value="TPR-like"/>
    <property type="match status" value="1"/>
</dbReference>
<feature type="repeat" description="TPR" evidence="4">
    <location>
        <begin position="24"/>
        <end position="57"/>
    </location>
</feature>
<evidence type="ECO:0000256" key="6">
    <source>
        <dbReference type="SAM" id="MobiDB-lite"/>
    </source>
</evidence>
<evidence type="ECO:0000256" key="2">
    <source>
        <dbReference type="ARBA" id="ARBA00023136"/>
    </source>
</evidence>
<dbReference type="Pfam" id="PF07676">
    <property type="entry name" value="PD40"/>
    <property type="match status" value="3"/>
</dbReference>
<feature type="chain" id="PRO_5027114694" evidence="7">
    <location>
        <begin position="20"/>
        <end position="628"/>
    </location>
</feature>
<dbReference type="PANTHER" id="PTHR30329:SF21">
    <property type="entry name" value="LIPOPROTEIN YIAD-RELATED"/>
    <property type="match status" value="1"/>
</dbReference>
<keyword evidence="4" id="KW-0802">TPR repeat</keyword>
<dbReference type="InterPro" id="IPR036737">
    <property type="entry name" value="OmpA-like_sf"/>
</dbReference>
<keyword evidence="10" id="KW-1185">Reference proteome</keyword>
<evidence type="ECO:0000256" key="4">
    <source>
        <dbReference type="PROSITE-ProRule" id="PRU00339"/>
    </source>
</evidence>
<sequence length="628" mass="70484">MRILLSLSLLILCQCTVQAQSRRARNYFTDAQQSIRNRDYQEAMDDLESALRSSPEYAEAWLLKADLHMMLREGDKAIQSYKKAYANSGNAAVLFRWGSATLEYGQYAVADSVLTAYINSPQANPRYVSQANGLRDRAAWAAERVRNPVEFDPQYMGEHVNKLHMQYFPAITADGNTLMFTARNLNEMPSDEDFYFTQRDSLGNWSEAQPLPGRLNTRGNEGAMCLSADGEYIFYTGCDREGGFGSCDIYISFREEDGTYSEGRNLGEAINTRYWESQPALSPDGKTLFFVRGSNSRGGTMDIYYSNFTEEGWTEAKKVEGEVNTPAKEESPFIHFDGRTMYFASEGHLGMGQSDLFMATLQPDGTWGDVKNLGYPINTYKGEIALVVAPDGKTAFYSSDRGRMEDRQHLYMFELPEEVRATPVAWISGVVVDDETNRPVQAKLEFVDLSTGEVILSDVSNRRGQFQVSLPSHSSYALNVNGKGYMFYSENFSLEDQTEATAESLLVQLRKLKVGDAAVLSNIFYEYDSYELTDNSTTELEKLVQFLNENPSVKLSIDGHTDNIGGAAYNKELSKQRAQSIVDYLIANGIDEGRLESRGYGDSRPIADNSTEEGRAKNRRTELTILNL</sequence>
<feature type="region of interest" description="Disordered" evidence="6">
    <location>
        <begin position="597"/>
        <end position="616"/>
    </location>
</feature>
<dbReference type="Gene3D" id="3.30.1330.60">
    <property type="entry name" value="OmpA-like domain"/>
    <property type="match status" value="1"/>
</dbReference>
<organism evidence="9 10">
    <name type="scientific">Phaeocystidibacter luteus</name>
    <dbReference type="NCBI Taxonomy" id="911197"/>
    <lineage>
        <taxon>Bacteria</taxon>
        <taxon>Pseudomonadati</taxon>
        <taxon>Bacteroidota</taxon>
        <taxon>Flavobacteriia</taxon>
        <taxon>Flavobacteriales</taxon>
        <taxon>Phaeocystidibacteraceae</taxon>
        <taxon>Phaeocystidibacter</taxon>
    </lineage>
</organism>
<protein>
    <submittedName>
        <fullName evidence="9">OmpA family protein</fullName>
    </submittedName>
</protein>
<evidence type="ECO:0000256" key="3">
    <source>
        <dbReference type="ARBA" id="ARBA00023237"/>
    </source>
</evidence>
<dbReference type="InterPro" id="IPR011990">
    <property type="entry name" value="TPR-like_helical_dom_sf"/>
</dbReference>